<feature type="domain" description="Nmd3 N-terminal" evidence="2">
    <location>
        <begin position="3"/>
        <end position="209"/>
    </location>
</feature>
<comment type="caution">
    <text evidence="3">The sequence shown here is derived from an EMBL/GenBank/DDBJ whole genome shotgun (WGS) entry which is preliminary data.</text>
</comment>
<evidence type="ECO:0000259" key="2">
    <source>
        <dbReference type="Pfam" id="PF04981"/>
    </source>
</evidence>
<protein>
    <recommendedName>
        <fullName evidence="1">60S ribosomal export protein NMD3</fullName>
    </recommendedName>
</protein>
<gene>
    <name evidence="3" type="ORF">SLOPH_1397</name>
</gene>
<organism evidence="3 4">
    <name type="scientific">Spraguea lophii (strain 42_110)</name>
    <name type="common">Microsporidian parasite</name>
    <dbReference type="NCBI Taxonomy" id="1358809"/>
    <lineage>
        <taxon>Eukaryota</taxon>
        <taxon>Fungi</taxon>
        <taxon>Fungi incertae sedis</taxon>
        <taxon>Microsporidia</taxon>
        <taxon>Spragueidae</taxon>
        <taxon>Spraguea</taxon>
    </lineage>
</organism>
<dbReference type="InterPro" id="IPR039768">
    <property type="entry name" value="Nmd3"/>
</dbReference>
<dbReference type="HOGENOM" id="CLU_027444_1_0_1"/>
<proteinExistence type="inferred from homology"/>
<keyword evidence="4" id="KW-1185">Reference proteome</keyword>
<keyword evidence="1" id="KW-0539">Nucleus</keyword>
<comment type="function">
    <text evidence="1">Acts as an adapter for the XPO1/CRM1-mediated export of the 60S ribosomal subunit.</text>
</comment>
<keyword evidence="1" id="KW-0813">Transport</keyword>
<dbReference type="OMA" id="HTDAINI"/>
<dbReference type="VEuPathDB" id="MicrosporidiaDB:SLOPH_1397"/>
<dbReference type="GO" id="GO:0015031">
    <property type="term" value="P:protein transport"/>
    <property type="evidence" value="ECO:0007669"/>
    <property type="project" value="UniProtKB-KW"/>
</dbReference>
<dbReference type="GO" id="GO:0043023">
    <property type="term" value="F:ribosomal large subunit binding"/>
    <property type="evidence" value="ECO:0007669"/>
    <property type="project" value="InterPro"/>
</dbReference>
<comment type="similarity">
    <text evidence="1">Belongs to the NMD3 family.</text>
</comment>
<dbReference type="EMBL" id="ATCN01000829">
    <property type="protein sequence ID" value="EPR78380.1"/>
    <property type="molecule type" value="Genomic_DNA"/>
</dbReference>
<reference evidence="4" key="1">
    <citation type="journal article" date="2013" name="PLoS Genet.">
        <title>The genome of Spraguea lophii and the basis of host-microsporidian interactions.</title>
        <authorList>
            <person name="Campbell S.E."/>
            <person name="Williams T.A."/>
            <person name="Yousuf A."/>
            <person name="Soanes D.M."/>
            <person name="Paszkiewicz K.H."/>
            <person name="Williams B.A.P."/>
        </authorList>
    </citation>
    <scope>NUCLEOTIDE SEQUENCE [LARGE SCALE GENOMIC DNA]</scope>
    <source>
        <strain evidence="4">42_110</strain>
    </source>
</reference>
<sequence>MNCCFCGISLLTNTTSTPFLCIRCSSLNKKLSDTIKTHETLTHCRGCDRYLCPPKKWIELEWLSIDMMQMLLKRKNDIKKYKINESIFLKSEKTSRRFILKLNISYNPDEVHNDNISTTLYDTVLIQYRLTNKQCSDCEKREAKQYWNYIVQVRQKTLAKYNIYQLEHKIIGSHNDILHATSNIKSRKDGIDFYYLNKIEAKKMIKYLENI</sequence>
<dbReference type="PANTHER" id="PTHR12746:SF2">
    <property type="entry name" value="60S RIBOSOMAL EXPORT PROTEIN NMD3"/>
    <property type="match status" value="1"/>
</dbReference>
<dbReference type="AlphaFoldDB" id="S7W6E0"/>
<dbReference type="PANTHER" id="PTHR12746">
    <property type="entry name" value="NONSENSE-MEDIATED MRNA DECAY PROTEIN 3"/>
    <property type="match status" value="1"/>
</dbReference>
<evidence type="ECO:0000313" key="4">
    <source>
        <dbReference type="Proteomes" id="UP000014978"/>
    </source>
</evidence>
<accession>S7W6E0</accession>
<dbReference type="InterPro" id="IPR007064">
    <property type="entry name" value="Nmd3_N"/>
</dbReference>
<evidence type="ECO:0000313" key="3">
    <source>
        <dbReference type="EMBL" id="EPR78380.1"/>
    </source>
</evidence>
<evidence type="ECO:0000256" key="1">
    <source>
        <dbReference type="RuleBase" id="RU364108"/>
    </source>
</evidence>
<dbReference type="GO" id="GO:0000055">
    <property type="term" value="P:ribosomal large subunit export from nucleus"/>
    <property type="evidence" value="ECO:0007669"/>
    <property type="project" value="TreeGrafter"/>
</dbReference>
<dbReference type="InParanoid" id="S7W6E0"/>
<dbReference type="Proteomes" id="UP000014978">
    <property type="component" value="Unassembled WGS sequence"/>
</dbReference>
<name>S7W6E0_SPRLO</name>
<dbReference type="Pfam" id="PF04981">
    <property type="entry name" value="NMD3"/>
    <property type="match status" value="1"/>
</dbReference>
<feature type="non-terminal residue" evidence="3">
    <location>
        <position position="211"/>
    </location>
</feature>
<keyword evidence="1" id="KW-0963">Cytoplasm</keyword>
<dbReference type="OrthoDB" id="203821at2759"/>
<dbReference type="GO" id="GO:0005634">
    <property type="term" value="C:nucleus"/>
    <property type="evidence" value="ECO:0007669"/>
    <property type="project" value="UniProtKB-SubCell"/>
</dbReference>
<dbReference type="STRING" id="1358809.S7W6E0"/>
<dbReference type="GO" id="GO:0005737">
    <property type="term" value="C:cytoplasm"/>
    <property type="evidence" value="ECO:0007669"/>
    <property type="project" value="UniProtKB-SubCell"/>
</dbReference>
<keyword evidence="1" id="KW-0653">Protein transport</keyword>
<comment type="subcellular location">
    <subcellularLocation>
        <location evidence="1">Cytoplasm</location>
    </subcellularLocation>
    <subcellularLocation>
        <location evidence="1">Nucleus</location>
    </subcellularLocation>
</comment>